<reference evidence="4 5" key="1">
    <citation type="submission" date="2020-12" db="EMBL/GenBank/DDBJ databases">
        <title>Sulforoseuscoccus oceanibium gen. nov., sp. nov., a representative of the phylum Verrucomicrobia with special cytoplasmic membrane, and proposal of Sulforoseuscoccusaceae fam. nov.</title>
        <authorList>
            <person name="Xi F."/>
        </authorList>
    </citation>
    <scope>NUCLEOTIDE SEQUENCE [LARGE SCALE GENOMIC DNA]</scope>
    <source>
        <strain evidence="4 5">T37</strain>
    </source>
</reference>
<dbReference type="InterPro" id="IPR050188">
    <property type="entry name" value="RluA_PseudoU_synthase"/>
</dbReference>
<dbReference type="Gene3D" id="3.30.2350.10">
    <property type="entry name" value="Pseudouridine synthase"/>
    <property type="match status" value="1"/>
</dbReference>
<protein>
    <submittedName>
        <fullName evidence="4">RluA family pseudouridine synthase</fullName>
    </submittedName>
</protein>
<dbReference type="GO" id="GO:0003723">
    <property type="term" value="F:RNA binding"/>
    <property type="evidence" value="ECO:0007669"/>
    <property type="project" value="InterPro"/>
</dbReference>
<feature type="domain" description="Pseudouridine synthase RsuA/RluA-like" evidence="3">
    <location>
        <begin position="27"/>
        <end position="178"/>
    </location>
</feature>
<dbReference type="SUPFAM" id="SSF55120">
    <property type="entry name" value="Pseudouridine synthase"/>
    <property type="match status" value="1"/>
</dbReference>
<gene>
    <name evidence="4" type="ORF">G3M56_000440</name>
</gene>
<evidence type="ECO:0000256" key="1">
    <source>
        <dbReference type="ARBA" id="ARBA00010876"/>
    </source>
</evidence>
<dbReference type="GO" id="GO:0140098">
    <property type="term" value="F:catalytic activity, acting on RNA"/>
    <property type="evidence" value="ECO:0007669"/>
    <property type="project" value="UniProtKB-ARBA"/>
</dbReference>
<dbReference type="InterPro" id="IPR020103">
    <property type="entry name" value="PsdUridine_synth_cat_dom_sf"/>
</dbReference>
<dbReference type="PROSITE" id="PS01129">
    <property type="entry name" value="PSI_RLU"/>
    <property type="match status" value="1"/>
</dbReference>
<evidence type="ECO:0000259" key="3">
    <source>
        <dbReference type="Pfam" id="PF00849"/>
    </source>
</evidence>
<proteinExistence type="inferred from homology"/>
<keyword evidence="5" id="KW-1185">Reference proteome</keyword>
<dbReference type="GO" id="GO:0009982">
    <property type="term" value="F:pseudouridine synthase activity"/>
    <property type="evidence" value="ECO:0007669"/>
    <property type="project" value="InterPro"/>
</dbReference>
<accession>A0A6B3LBN3</accession>
<organism evidence="4 5">
    <name type="scientific">Sulfuriroseicoccus oceanibius</name>
    <dbReference type="NCBI Taxonomy" id="2707525"/>
    <lineage>
        <taxon>Bacteria</taxon>
        <taxon>Pseudomonadati</taxon>
        <taxon>Verrucomicrobiota</taxon>
        <taxon>Verrucomicrobiia</taxon>
        <taxon>Verrucomicrobiales</taxon>
        <taxon>Verrucomicrobiaceae</taxon>
        <taxon>Sulfuriroseicoccus</taxon>
    </lineage>
</organism>
<dbReference type="InterPro" id="IPR006224">
    <property type="entry name" value="PsdUridine_synth_RluA-like_CS"/>
</dbReference>
<dbReference type="AlphaFoldDB" id="A0A6B3LBN3"/>
<dbReference type="Pfam" id="PF00849">
    <property type="entry name" value="PseudoU_synth_2"/>
    <property type="match status" value="1"/>
</dbReference>
<evidence type="ECO:0000256" key="2">
    <source>
        <dbReference type="ARBA" id="ARBA00023235"/>
    </source>
</evidence>
<dbReference type="KEGG" id="soa:G3M56_000440"/>
<dbReference type="GO" id="GO:0000455">
    <property type="term" value="P:enzyme-directed rRNA pseudouridine synthesis"/>
    <property type="evidence" value="ECO:0007669"/>
    <property type="project" value="TreeGrafter"/>
</dbReference>
<dbReference type="Proteomes" id="UP000475117">
    <property type="component" value="Chromosome"/>
</dbReference>
<dbReference type="CDD" id="cd02869">
    <property type="entry name" value="PseudoU_synth_RluA_like"/>
    <property type="match status" value="1"/>
</dbReference>
<sequence length="237" mass="26417">MADKKPKRPHPKDRPPQGLEVVYEDRDVIVVNKSAGLLSMTTGRDAGVTAYASLAEWVKRGNPKSRERVYLVHRLDRDVSGVMVFARSEEVKAALQKQWDDADKSYLAFVDAQVDEWSGVIESYLAENSARRVYVTPNPAEGTLARTKWHVVKKVNSGTMLEVKMLTGFRNQIRVQLADAGMPVFGDGKYGVAPKSSKRMALHAWKLAFDHPHTGKRVHFKVDPPSSFHSMSGGIMA</sequence>
<evidence type="ECO:0000313" key="4">
    <source>
        <dbReference type="EMBL" id="QQL45090.1"/>
    </source>
</evidence>
<comment type="similarity">
    <text evidence="1">Belongs to the pseudouridine synthase RluA family.</text>
</comment>
<dbReference type="InterPro" id="IPR006145">
    <property type="entry name" value="PsdUridine_synth_RsuA/RluA"/>
</dbReference>
<name>A0A6B3LBN3_9BACT</name>
<evidence type="ECO:0000313" key="5">
    <source>
        <dbReference type="Proteomes" id="UP000475117"/>
    </source>
</evidence>
<dbReference type="EMBL" id="CP066776">
    <property type="protein sequence ID" value="QQL45090.1"/>
    <property type="molecule type" value="Genomic_DNA"/>
</dbReference>
<keyword evidence="2" id="KW-0413">Isomerase</keyword>
<dbReference type="PANTHER" id="PTHR21600">
    <property type="entry name" value="MITOCHONDRIAL RNA PSEUDOURIDINE SYNTHASE"/>
    <property type="match status" value="1"/>
</dbReference>
<dbReference type="PANTHER" id="PTHR21600:SF44">
    <property type="entry name" value="RIBOSOMAL LARGE SUBUNIT PSEUDOURIDINE SYNTHASE D"/>
    <property type="match status" value="1"/>
</dbReference>
<dbReference type="RefSeq" id="WP_164364810.1">
    <property type="nucleotide sequence ID" value="NZ_CP066776.1"/>
</dbReference>